<evidence type="ECO:0000256" key="6">
    <source>
        <dbReference type="ARBA" id="ARBA00022679"/>
    </source>
</evidence>
<evidence type="ECO:0000256" key="2">
    <source>
        <dbReference type="ARBA" id="ARBA00004141"/>
    </source>
</evidence>
<dbReference type="SUPFAM" id="SSF47384">
    <property type="entry name" value="Homodimeric domain of signal transducing histidine kinase"/>
    <property type="match status" value="1"/>
</dbReference>
<dbReference type="PROSITE" id="PS50109">
    <property type="entry name" value="HIS_KIN"/>
    <property type="match status" value="1"/>
</dbReference>
<evidence type="ECO:0000256" key="10">
    <source>
        <dbReference type="ARBA" id="ARBA00022840"/>
    </source>
</evidence>
<feature type="transmembrane region" description="Helical" evidence="14">
    <location>
        <begin position="60"/>
        <end position="88"/>
    </location>
</feature>
<keyword evidence="10" id="KW-0067">ATP-binding</keyword>
<dbReference type="Pfam" id="PF02518">
    <property type="entry name" value="HATPase_c"/>
    <property type="match status" value="1"/>
</dbReference>
<dbReference type="GO" id="GO:0005524">
    <property type="term" value="F:ATP binding"/>
    <property type="evidence" value="ECO:0007669"/>
    <property type="project" value="UniProtKB-KW"/>
</dbReference>
<evidence type="ECO:0000313" key="17">
    <source>
        <dbReference type="Proteomes" id="UP000664209"/>
    </source>
</evidence>
<comment type="caution">
    <text evidence="16">The sequence shown here is derived from an EMBL/GenBank/DDBJ whole genome shotgun (WGS) entry which is preliminary data.</text>
</comment>
<dbReference type="Gene3D" id="1.10.287.130">
    <property type="match status" value="1"/>
</dbReference>
<dbReference type="InterPro" id="IPR038318">
    <property type="entry name" value="KdpD_sf"/>
</dbReference>
<evidence type="ECO:0000313" key="16">
    <source>
        <dbReference type="EMBL" id="MBO1752803.1"/>
    </source>
</evidence>
<reference evidence="16" key="1">
    <citation type="submission" date="2021-03" db="EMBL/GenBank/DDBJ databases">
        <title>Actinotalea soli sp. nov., isolated from soil.</title>
        <authorList>
            <person name="Ping W."/>
            <person name="Zhang J."/>
        </authorList>
    </citation>
    <scope>NUCLEOTIDE SEQUENCE</scope>
    <source>
        <strain evidence="16">BY-33</strain>
    </source>
</reference>
<dbReference type="SUPFAM" id="SSF55874">
    <property type="entry name" value="ATPase domain of HSP90 chaperone/DNA topoisomerase II/histidine kinase"/>
    <property type="match status" value="1"/>
</dbReference>
<keyword evidence="17" id="KW-1185">Reference proteome</keyword>
<feature type="domain" description="Histidine kinase" evidence="15">
    <location>
        <begin position="275"/>
        <end position="491"/>
    </location>
</feature>
<dbReference type="RefSeq" id="WP_208056496.1">
    <property type="nucleotide sequence ID" value="NZ_JAGEMK010000008.1"/>
</dbReference>
<dbReference type="InterPro" id="IPR036097">
    <property type="entry name" value="HisK_dim/P_sf"/>
</dbReference>
<evidence type="ECO:0000256" key="7">
    <source>
        <dbReference type="ARBA" id="ARBA00022692"/>
    </source>
</evidence>
<protein>
    <recommendedName>
        <fullName evidence="4">histidine kinase</fullName>
        <ecNumber evidence="4">2.7.13.3</ecNumber>
    </recommendedName>
</protein>
<keyword evidence="13 14" id="KW-0472">Membrane</keyword>
<gene>
    <name evidence="16" type="ORF">J4G33_13400</name>
</gene>
<dbReference type="EMBL" id="JAGEMK010000008">
    <property type="protein sequence ID" value="MBO1752803.1"/>
    <property type="molecule type" value="Genomic_DNA"/>
</dbReference>
<dbReference type="SMART" id="SM00387">
    <property type="entry name" value="HATPase_c"/>
    <property type="match status" value="1"/>
</dbReference>
<evidence type="ECO:0000256" key="1">
    <source>
        <dbReference type="ARBA" id="ARBA00000085"/>
    </source>
</evidence>
<dbReference type="Pfam" id="PF00512">
    <property type="entry name" value="HisKA"/>
    <property type="match status" value="1"/>
</dbReference>
<dbReference type="InterPro" id="IPR052023">
    <property type="entry name" value="Histidine_kinase_KdpD"/>
</dbReference>
<keyword evidence="8" id="KW-0547">Nucleotide-binding</keyword>
<dbReference type="InterPro" id="IPR003661">
    <property type="entry name" value="HisK_dim/P_dom"/>
</dbReference>
<dbReference type="InterPro" id="IPR005467">
    <property type="entry name" value="His_kinase_dom"/>
</dbReference>
<dbReference type="SMART" id="SM00388">
    <property type="entry name" value="HisKA"/>
    <property type="match status" value="1"/>
</dbReference>
<dbReference type="Gene3D" id="3.30.565.10">
    <property type="entry name" value="Histidine kinase-like ATPase, C-terminal domain"/>
    <property type="match status" value="1"/>
</dbReference>
<evidence type="ECO:0000256" key="4">
    <source>
        <dbReference type="ARBA" id="ARBA00012438"/>
    </source>
</evidence>
<evidence type="ECO:0000256" key="13">
    <source>
        <dbReference type="ARBA" id="ARBA00023136"/>
    </source>
</evidence>
<organism evidence="16 17">
    <name type="scientific">Actinotalea soli</name>
    <dbReference type="NCBI Taxonomy" id="2819234"/>
    <lineage>
        <taxon>Bacteria</taxon>
        <taxon>Bacillati</taxon>
        <taxon>Actinomycetota</taxon>
        <taxon>Actinomycetes</taxon>
        <taxon>Micrococcales</taxon>
        <taxon>Cellulomonadaceae</taxon>
        <taxon>Actinotalea</taxon>
    </lineage>
</organism>
<dbReference type="EC" id="2.7.13.3" evidence="4"/>
<keyword evidence="11 14" id="KW-1133">Transmembrane helix</keyword>
<keyword evidence="6" id="KW-0808">Transferase</keyword>
<feature type="transmembrane region" description="Helical" evidence="14">
    <location>
        <begin position="108"/>
        <end position="129"/>
    </location>
</feature>
<dbReference type="AlphaFoldDB" id="A0A939LRN6"/>
<evidence type="ECO:0000256" key="3">
    <source>
        <dbReference type="ARBA" id="ARBA00004236"/>
    </source>
</evidence>
<comment type="catalytic activity">
    <reaction evidence="1">
        <text>ATP + protein L-histidine = ADP + protein N-phospho-L-histidine.</text>
        <dbReference type="EC" id="2.7.13.3"/>
    </reaction>
</comment>
<dbReference type="Pfam" id="PF13493">
    <property type="entry name" value="DUF4118"/>
    <property type="match status" value="1"/>
</dbReference>
<evidence type="ECO:0000256" key="11">
    <source>
        <dbReference type="ARBA" id="ARBA00022989"/>
    </source>
</evidence>
<accession>A0A939LRN6</accession>
<keyword evidence="5" id="KW-0597">Phosphoprotein</keyword>
<dbReference type="InterPro" id="IPR036890">
    <property type="entry name" value="HATPase_C_sf"/>
</dbReference>
<proteinExistence type="predicted"/>
<keyword evidence="9" id="KW-0418">Kinase</keyword>
<keyword evidence="7 14" id="KW-0812">Transmembrane</keyword>
<dbReference type="GO" id="GO:0005886">
    <property type="term" value="C:plasma membrane"/>
    <property type="evidence" value="ECO:0007669"/>
    <property type="project" value="UniProtKB-SubCell"/>
</dbReference>
<dbReference type="GO" id="GO:0000155">
    <property type="term" value="F:phosphorelay sensor kinase activity"/>
    <property type="evidence" value="ECO:0007669"/>
    <property type="project" value="InterPro"/>
</dbReference>
<sequence>MDTTLPTGAAALRRPWLRQHGARLGRRRTAVGWLLAVLGPPLLTAVLLQQRGVLGLPTDLMFFFTLVVTTALVGGLYPSLACALLASSHLNYFFTRPTGGLTIADTENALAVVIFTLVAAAVAWIVGVAERRSGEARAATGEAALLADLARAVLRGRDTPRALVEELAERFDAPGARLYARAEDGAPWELVAAEGGAPDHDSHDQDPPPPATAAVVGDVAIDLPGRALDERDRRVLGAFAGQVSLVLARERLRERAVRAQELEQGNAIRTALLTAASHDLRTPLAATRAAVDGLAAGEALLGPEDRGVLVETIDRSTSRLERLIDNLLDLSLLHTGAVRPDLRAVSLEEVVPLAVEGLEPAPELDLPEDLPLVLTDPGLLERVVANLVANAVRFAPAGVPVQVVARAVGAAVEIRVVDTGPGVAPEERELMFAPFRRLADDVDRGPTGGPAGMGLGLAVARGLAEAVGAGVAVEDTPGGGLTMVVTVGLAGEGL</sequence>
<dbReference type="CDD" id="cd00082">
    <property type="entry name" value="HisKA"/>
    <property type="match status" value="1"/>
</dbReference>
<evidence type="ECO:0000256" key="8">
    <source>
        <dbReference type="ARBA" id="ARBA00022741"/>
    </source>
</evidence>
<evidence type="ECO:0000256" key="5">
    <source>
        <dbReference type="ARBA" id="ARBA00022553"/>
    </source>
</evidence>
<name>A0A939LRN6_9CELL</name>
<dbReference type="InterPro" id="IPR004358">
    <property type="entry name" value="Sig_transdc_His_kin-like_C"/>
</dbReference>
<evidence type="ECO:0000259" key="15">
    <source>
        <dbReference type="PROSITE" id="PS50109"/>
    </source>
</evidence>
<evidence type="ECO:0000256" key="12">
    <source>
        <dbReference type="ARBA" id="ARBA00023012"/>
    </source>
</evidence>
<dbReference type="PANTHER" id="PTHR45569">
    <property type="entry name" value="SENSOR PROTEIN KDPD"/>
    <property type="match status" value="1"/>
</dbReference>
<dbReference type="Gene3D" id="1.20.120.620">
    <property type="entry name" value="Backbone structure of the membrane domain of e. Coli histidine kinase receptor kdpd"/>
    <property type="match status" value="1"/>
</dbReference>
<dbReference type="InterPro" id="IPR003594">
    <property type="entry name" value="HATPase_dom"/>
</dbReference>
<comment type="subcellular location">
    <subcellularLocation>
        <location evidence="3">Cell membrane</location>
    </subcellularLocation>
    <subcellularLocation>
        <location evidence="2">Membrane</location>
        <topology evidence="2">Multi-pass membrane protein</topology>
    </subcellularLocation>
</comment>
<dbReference type="PANTHER" id="PTHR45569:SF1">
    <property type="entry name" value="SENSOR PROTEIN KDPD"/>
    <property type="match status" value="1"/>
</dbReference>
<evidence type="ECO:0000256" key="14">
    <source>
        <dbReference type="SAM" id="Phobius"/>
    </source>
</evidence>
<dbReference type="PRINTS" id="PR00344">
    <property type="entry name" value="BCTRLSENSOR"/>
</dbReference>
<dbReference type="InterPro" id="IPR025201">
    <property type="entry name" value="KdpD_TM"/>
</dbReference>
<dbReference type="Proteomes" id="UP000664209">
    <property type="component" value="Unassembled WGS sequence"/>
</dbReference>
<evidence type="ECO:0000256" key="9">
    <source>
        <dbReference type="ARBA" id="ARBA00022777"/>
    </source>
</evidence>
<feature type="transmembrane region" description="Helical" evidence="14">
    <location>
        <begin position="30"/>
        <end position="48"/>
    </location>
</feature>
<keyword evidence="12" id="KW-0902">Two-component regulatory system</keyword>